<comment type="subcellular location">
    <subcellularLocation>
        <location evidence="1">Cell inner membrane</location>
        <topology evidence="1">Multi-pass membrane protein</topology>
    </subcellularLocation>
</comment>
<feature type="transmembrane region" description="Helical" evidence="8">
    <location>
        <begin position="301"/>
        <end position="320"/>
    </location>
</feature>
<dbReference type="PRINTS" id="PR00174">
    <property type="entry name" value="LACYSMPORT"/>
</dbReference>
<evidence type="ECO:0000256" key="6">
    <source>
        <dbReference type="ARBA" id="ARBA00022989"/>
    </source>
</evidence>
<reference evidence="9" key="1">
    <citation type="submission" date="2019-04" db="EMBL/GenBank/DDBJ databases">
        <title>Evolution of Biomass-Degrading Anaerobic Consortia Revealed by Metagenomics.</title>
        <authorList>
            <person name="Peng X."/>
        </authorList>
    </citation>
    <scope>NUCLEOTIDE SEQUENCE</scope>
    <source>
        <strain evidence="9">SIG242</strain>
    </source>
</reference>
<dbReference type="Proteomes" id="UP000772151">
    <property type="component" value="Unassembled WGS sequence"/>
</dbReference>
<feature type="transmembrane region" description="Helical" evidence="8">
    <location>
        <begin position="107"/>
        <end position="130"/>
    </location>
</feature>
<dbReference type="NCBIfam" id="TIGR00882">
    <property type="entry name" value="2A0105"/>
    <property type="match status" value="1"/>
</dbReference>
<keyword evidence="5 8" id="KW-0812">Transmembrane</keyword>
<feature type="transmembrane region" description="Helical" evidence="8">
    <location>
        <begin position="359"/>
        <end position="380"/>
    </location>
</feature>
<feature type="transmembrane region" description="Helical" evidence="8">
    <location>
        <begin position="386"/>
        <end position="410"/>
    </location>
</feature>
<dbReference type="Pfam" id="PF01306">
    <property type="entry name" value="LacY_symp"/>
    <property type="match status" value="1"/>
</dbReference>
<dbReference type="AlphaFoldDB" id="A0A928A072"/>
<evidence type="ECO:0000256" key="3">
    <source>
        <dbReference type="ARBA" id="ARBA00022475"/>
    </source>
</evidence>
<dbReference type="PANTHER" id="PTHR23522">
    <property type="entry name" value="BLL5896 PROTEIN"/>
    <property type="match status" value="1"/>
</dbReference>
<feature type="transmembrane region" description="Helical" evidence="8">
    <location>
        <begin position="326"/>
        <end position="347"/>
    </location>
</feature>
<feature type="transmembrane region" description="Helical" evidence="8">
    <location>
        <begin position="150"/>
        <end position="167"/>
    </location>
</feature>
<dbReference type="GO" id="GO:0015528">
    <property type="term" value="F:lactose:proton symporter activity"/>
    <property type="evidence" value="ECO:0007669"/>
    <property type="project" value="TreeGrafter"/>
</dbReference>
<dbReference type="GO" id="GO:0030395">
    <property type="term" value="F:lactose binding"/>
    <property type="evidence" value="ECO:0007669"/>
    <property type="project" value="TreeGrafter"/>
</dbReference>
<feature type="transmembrane region" description="Helical" evidence="8">
    <location>
        <begin position="81"/>
        <end position="101"/>
    </location>
</feature>
<gene>
    <name evidence="9" type="ORF">E7203_13100</name>
</gene>
<name>A0A928A072_SELRU</name>
<keyword evidence="6 8" id="KW-1133">Transmembrane helix</keyword>
<keyword evidence="2" id="KW-0813">Transport</keyword>
<evidence type="ECO:0000256" key="8">
    <source>
        <dbReference type="SAM" id="Phobius"/>
    </source>
</evidence>
<organism evidence="9 10">
    <name type="scientific">Selenomonas ruminantium</name>
    <dbReference type="NCBI Taxonomy" id="971"/>
    <lineage>
        <taxon>Bacteria</taxon>
        <taxon>Bacillati</taxon>
        <taxon>Bacillota</taxon>
        <taxon>Negativicutes</taxon>
        <taxon>Selenomonadales</taxon>
        <taxon>Selenomonadaceae</taxon>
        <taxon>Selenomonas</taxon>
    </lineage>
</organism>
<evidence type="ECO:0000256" key="4">
    <source>
        <dbReference type="ARBA" id="ARBA00022519"/>
    </source>
</evidence>
<evidence type="ECO:0000256" key="7">
    <source>
        <dbReference type="ARBA" id="ARBA00023136"/>
    </source>
</evidence>
<sequence>MQNIFTKALRNPFYRTGSLEILLFFAGWGIWWSFFQIWLTTKQGFSGAQVGTIYTFGSAVALVLMFVYGSLQDKLGLKKHLLIAMVGCQVLLAPFFTWVYVPMLESNFYVGAMVGAVYLAVAYLAACPVFEAVTERLSRRYSFEYGQARAWGSFGYAMSALAAGFLFTINPYLVFWTGSAVSAVLLAVLLLLKPENKEANVAAYENREERNKAVKSPSLKEIIQVFGIFDVWKIIIFVILSWTFYTVFDQQMFPEFFTRFFATPEEGQQAYGILNSVQVFLEFLMMGLVPVLMKKIGVRNALLLGCFIMICRIGGCGLASTPLGIGLIKLLHAPETALFVLAIFRYFTLHFDTRVSATLYMVGFQIAASVGGIIFSVPLGTLRDSIGYQSTFLTIAGIVLVATLYAFCILKKDDRDVEGQPLEV</sequence>
<comment type="caution">
    <text evidence="9">The sequence shown here is derived from an EMBL/GenBank/DDBJ whole genome shotgun (WGS) entry which is preliminary data.</text>
</comment>
<dbReference type="SUPFAM" id="SSF103473">
    <property type="entry name" value="MFS general substrate transporter"/>
    <property type="match status" value="1"/>
</dbReference>
<dbReference type="PANTHER" id="PTHR23522:SF10">
    <property type="entry name" value="3-PHENYLPROPIONIC ACID TRANSPORTER-RELATED"/>
    <property type="match status" value="1"/>
</dbReference>
<feature type="transmembrane region" description="Helical" evidence="8">
    <location>
        <begin position="51"/>
        <end position="69"/>
    </location>
</feature>
<dbReference type="Gene3D" id="1.20.1250.20">
    <property type="entry name" value="MFS general substrate transporter like domains"/>
    <property type="match status" value="2"/>
</dbReference>
<evidence type="ECO:0000313" key="9">
    <source>
        <dbReference type="EMBL" id="MBE6086353.1"/>
    </source>
</evidence>
<keyword evidence="3" id="KW-1003">Cell membrane</keyword>
<feature type="transmembrane region" description="Helical" evidence="8">
    <location>
        <begin position="21"/>
        <end position="39"/>
    </location>
</feature>
<dbReference type="InterPro" id="IPR000576">
    <property type="entry name" value="LacY/RafB_perm_fam"/>
</dbReference>
<evidence type="ECO:0000256" key="2">
    <source>
        <dbReference type="ARBA" id="ARBA00022448"/>
    </source>
</evidence>
<accession>A0A928A072</accession>
<evidence type="ECO:0000313" key="10">
    <source>
        <dbReference type="Proteomes" id="UP000772151"/>
    </source>
</evidence>
<keyword evidence="7 8" id="KW-0472">Membrane</keyword>
<dbReference type="InterPro" id="IPR036259">
    <property type="entry name" value="MFS_trans_sf"/>
</dbReference>
<dbReference type="EMBL" id="SVCA01000017">
    <property type="protein sequence ID" value="MBE6086353.1"/>
    <property type="molecule type" value="Genomic_DNA"/>
</dbReference>
<feature type="transmembrane region" description="Helical" evidence="8">
    <location>
        <begin position="225"/>
        <end position="248"/>
    </location>
</feature>
<keyword evidence="4" id="KW-0997">Cell inner membrane</keyword>
<dbReference type="RefSeq" id="WP_303670463.1">
    <property type="nucleotide sequence ID" value="NZ_SVCA01000017.1"/>
</dbReference>
<proteinExistence type="predicted"/>
<dbReference type="NCBIfam" id="NF007077">
    <property type="entry name" value="PRK09528.1"/>
    <property type="match status" value="1"/>
</dbReference>
<feature type="transmembrane region" description="Helical" evidence="8">
    <location>
        <begin position="268"/>
        <end position="289"/>
    </location>
</feature>
<evidence type="ECO:0000256" key="1">
    <source>
        <dbReference type="ARBA" id="ARBA00004429"/>
    </source>
</evidence>
<protein>
    <submittedName>
        <fullName evidence="9">MFS transporter</fullName>
    </submittedName>
</protein>
<evidence type="ECO:0000256" key="5">
    <source>
        <dbReference type="ARBA" id="ARBA00022692"/>
    </source>
</evidence>
<dbReference type="GO" id="GO:0005886">
    <property type="term" value="C:plasma membrane"/>
    <property type="evidence" value="ECO:0007669"/>
    <property type="project" value="UniProtKB-SubCell"/>
</dbReference>
<feature type="transmembrane region" description="Helical" evidence="8">
    <location>
        <begin position="173"/>
        <end position="192"/>
    </location>
</feature>